<dbReference type="GO" id="GO:0005524">
    <property type="term" value="F:ATP binding"/>
    <property type="evidence" value="ECO:0007669"/>
    <property type="project" value="UniProtKB-KW"/>
</dbReference>
<keyword evidence="3" id="KW-0547">Nucleotide-binding</keyword>
<dbReference type="SMART" id="SM00487">
    <property type="entry name" value="DEXDc"/>
    <property type="match status" value="1"/>
</dbReference>
<dbReference type="Pfam" id="PF00270">
    <property type="entry name" value="DEAD"/>
    <property type="match status" value="1"/>
</dbReference>
<dbReference type="InterPro" id="IPR036388">
    <property type="entry name" value="WH-like_DNA-bd_sf"/>
</dbReference>
<gene>
    <name evidence="16" type="primary">recQ_3</name>
    <name evidence="16" type="ORF">SV7mr_40870</name>
</gene>
<keyword evidence="2" id="KW-0479">Metal-binding</keyword>
<evidence type="ECO:0000256" key="13">
    <source>
        <dbReference type="SAM" id="MobiDB-lite"/>
    </source>
</evidence>
<dbReference type="GO" id="GO:0006281">
    <property type="term" value="P:DNA repair"/>
    <property type="evidence" value="ECO:0007669"/>
    <property type="project" value="TreeGrafter"/>
</dbReference>
<dbReference type="InterPro" id="IPR011545">
    <property type="entry name" value="DEAD/DEAH_box_helicase_dom"/>
</dbReference>
<evidence type="ECO:0000256" key="9">
    <source>
        <dbReference type="ARBA" id="ARBA00034617"/>
    </source>
</evidence>
<dbReference type="GO" id="GO:0030894">
    <property type="term" value="C:replisome"/>
    <property type="evidence" value="ECO:0007669"/>
    <property type="project" value="TreeGrafter"/>
</dbReference>
<evidence type="ECO:0000256" key="1">
    <source>
        <dbReference type="ARBA" id="ARBA00005446"/>
    </source>
</evidence>
<dbReference type="InterPro" id="IPR014001">
    <property type="entry name" value="Helicase_ATP-bd"/>
</dbReference>
<dbReference type="Gene3D" id="1.10.10.10">
    <property type="entry name" value="Winged helix-like DNA-binding domain superfamily/Winged helix DNA-binding domain"/>
    <property type="match status" value="1"/>
</dbReference>
<dbReference type="EMBL" id="CP036272">
    <property type="protein sequence ID" value="QDT61550.1"/>
    <property type="molecule type" value="Genomic_DNA"/>
</dbReference>
<evidence type="ECO:0000256" key="3">
    <source>
        <dbReference type="ARBA" id="ARBA00022741"/>
    </source>
</evidence>
<organism evidence="16 17">
    <name type="scientific">Stieleria bergensis</name>
    <dbReference type="NCBI Taxonomy" id="2528025"/>
    <lineage>
        <taxon>Bacteria</taxon>
        <taxon>Pseudomonadati</taxon>
        <taxon>Planctomycetota</taxon>
        <taxon>Planctomycetia</taxon>
        <taxon>Pirellulales</taxon>
        <taxon>Pirellulaceae</taxon>
        <taxon>Stieleria</taxon>
    </lineage>
</organism>
<dbReference type="PANTHER" id="PTHR13710:SF105">
    <property type="entry name" value="ATP-DEPENDENT DNA HELICASE Q1"/>
    <property type="match status" value="1"/>
</dbReference>
<dbReference type="NCBIfam" id="TIGR00614">
    <property type="entry name" value="recQ_fam"/>
    <property type="match status" value="1"/>
</dbReference>
<dbReference type="EC" id="5.6.2.4" evidence="10"/>
<reference evidence="16 17" key="1">
    <citation type="submission" date="2019-02" db="EMBL/GenBank/DDBJ databases">
        <title>Deep-cultivation of Planctomycetes and their phenomic and genomic characterization uncovers novel biology.</title>
        <authorList>
            <person name="Wiegand S."/>
            <person name="Jogler M."/>
            <person name="Boedeker C."/>
            <person name="Pinto D."/>
            <person name="Vollmers J."/>
            <person name="Rivas-Marin E."/>
            <person name="Kohn T."/>
            <person name="Peeters S.H."/>
            <person name="Heuer A."/>
            <person name="Rast P."/>
            <person name="Oberbeckmann S."/>
            <person name="Bunk B."/>
            <person name="Jeske O."/>
            <person name="Meyerdierks A."/>
            <person name="Storesund J.E."/>
            <person name="Kallscheuer N."/>
            <person name="Luecker S."/>
            <person name="Lage O.M."/>
            <person name="Pohl T."/>
            <person name="Merkel B.J."/>
            <person name="Hornburger P."/>
            <person name="Mueller R.-W."/>
            <person name="Bruemmer F."/>
            <person name="Labrenz M."/>
            <person name="Spormann A.M."/>
            <person name="Op den Camp H."/>
            <person name="Overmann J."/>
            <person name="Amann R."/>
            <person name="Jetten M.S.M."/>
            <person name="Mascher T."/>
            <person name="Medema M.H."/>
            <person name="Devos D.P."/>
            <person name="Kaster A.-K."/>
            <person name="Ovreas L."/>
            <person name="Rohde M."/>
            <person name="Galperin M.Y."/>
            <person name="Jogler C."/>
        </authorList>
    </citation>
    <scope>NUCLEOTIDE SEQUENCE [LARGE SCALE GENOMIC DNA]</scope>
    <source>
        <strain evidence="16 17">SV_7m_r</strain>
    </source>
</reference>
<dbReference type="RefSeq" id="WP_419187613.1">
    <property type="nucleotide sequence ID" value="NZ_CP036272.1"/>
</dbReference>
<feature type="domain" description="Helicase ATP-binding" evidence="14">
    <location>
        <begin position="58"/>
        <end position="226"/>
    </location>
</feature>
<evidence type="ECO:0000256" key="11">
    <source>
        <dbReference type="ARBA" id="ARBA00044535"/>
    </source>
</evidence>
<evidence type="ECO:0000256" key="4">
    <source>
        <dbReference type="ARBA" id="ARBA00022801"/>
    </source>
</evidence>
<accession>A0A517SZH4</accession>
<dbReference type="Proteomes" id="UP000315003">
    <property type="component" value="Chromosome"/>
</dbReference>
<evidence type="ECO:0000313" key="16">
    <source>
        <dbReference type="EMBL" id="QDT61550.1"/>
    </source>
</evidence>
<keyword evidence="7" id="KW-0238">DNA-binding</keyword>
<dbReference type="Pfam" id="PF00271">
    <property type="entry name" value="Helicase_C"/>
    <property type="match status" value="1"/>
</dbReference>
<dbReference type="SMART" id="SM00490">
    <property type="entry name" value="HELICc"/>
    <property type="match status" value="1"/>
</dbReference>
<sequence>MSVHSSNNQSVCMPPSAPSEPVNQPDDETHQQLMQQAEACLAEQFQLPGFRSGQRQVISALLAGRNVAAVFPTGGGKSLCYQLPSQVLPGTTVVVSPLIALMKDQCDALAERGIRAVRLDSTLSDSEYRDAIRSIRDGSTKLLYVAPERFFNERFVAAIGHLNVSLFAIDEAHCISQWGHNFRPDYLKLAELAKRLKAERVLALTATAPPPVLQDIRDTFSISEQDAVRTPFYRPNLQLKSSVVSIDQQYNLLLQRIKSRPVGPTLIYVTKQKTAEDIAERLTGDDVAALPYHAGLPSEERERVQRHFLESETATIVATIAFGMGIDKSDLRYVYHFNLPKSMESYAQEIGRAGRDGKPSTCELLLCPEDRVILENFVYGDSPDRRRMKHLLEVISGQPDEFHLSYYHLSHETDIRPLVMRTLLTYLELDGYLQATSPRYNTYKIHPRVTSAAILANFDGERKKFLSGVLGQLTKARKWFLLDVTGTAKMLNEERSRVVKAVEFMAAQNWIEVQVSDLVHGYRVLKPMDDVDVLVERYCQRIDQRETNEVERLDMVMQLAMATKCLSAALSEHFGETLDEPCGQCTHCLGEGDFELPAIANRPIGDAATRAIQLISQKSGEILVSPRDRARFLCGMATPKMQRKRLTREPDFGVCDHIAFSEVVKQVEALGDLGRPKQTF</sequence>
<dbReference type="InterPro" id="IPR001650">
    <property type="entry name" value="Helicase_C-like"/>
</dbReference>
<keyword evidence="6" id="KW-0067">ATP-binding</keyword>
<name>A0A517SZH4_9BACT</name>
<keyword evidence="17" id="KW-1185">Reference proteome</keyword>
<feature type="domain" description="Helicase C-terminal" evidence="15">
    <location>
        <begin position="245"/>
        <end position="410"/>
    </location>
</feature>
<keyword evidence="5 16" id="KW-0347">Helicase</keyword>
<dbReference type="InterPro" id="IPR032284">
    <property type="entry name" value="RecQ_Zn-bd"/>
</dbReference>
<dbReference type="GO" id="GO:0003677">
    <property type="term" value="F:DNA binding"/>
    <property type="evidence" value="ECO:0007669"/>
    <property type="project" value="UniProtKB-KW"/>
</dbReference>
<evidence type="ECO:0000256" key="7">
    <source>
        <dbReference type="ARBA" id="ARBA00023125"/>
    </source>
</evidence>
<comment type="similarity">
    <text evidence="1">Belongs to the helicase family. RecQ subfamily.</text>
</comment>
<protein>
    <recommendedName>
        <fullName evidence="11">ATP-dependent DNA helicase RecQ</fullName>
        <ecNumber evidence="10">5.6.2.4</ecNumber>
    </recommendedName>
    <alternativeName>
        <fullName evidence="12">DNA 3'-5' helicase RecQ</fullName>
    </alternativeName>
</protein>
<evidence type="ECO:0000256" key="2">
    <source>
        <dbReference type="ARBA" id="ARBA00022723"/>
    </source>
</evidence>
<proteinExistence type="inferred from homology"/>
<keyword evidence="4 16" id="KW-0378">Hydrolase</keyword>
<evidence type="ECO:0000256" key="5">
    <source>
        <dbReference type="ARBA" id="ARBA00022806"/>
    </source>
</evidence>
<evidence type="ECO:0000256" key="10">
    <source>
        <dbReference type="ARBA" id="ARBA00034808"/>
    </source>
</evidence>
<evidence type="ECO:0000256" key="6">
    <source>
        <dbReference type="ARBA" id="ARBA00022840"/>
    </source>
</evidence>
<dbReference type="FunFam" id="3.40.50.300:FF:001389">
    <property type="entry name" value="ATP-dependent DNA helicase RecQ"/>
    <property type="match status" value="1"/>
</dbReference>
<dbReference type="GO" id="GO:0043590">
    <property type="term" value="C:bacterial nucleoid"/>
    <property type="evidence" value="ECO:0007669"/>
    <property type="project" value="TreeGrafter"/>
</dbReference>
<keyword evidence="8" id="KW-0413">Isomerase</keyword>
<dbReference type="PANTHER" id="PTHR13710">
    <property type="entry name" value="DNA HELICASE RECQ FAMILY MEMBER"/>
    <property type="match status" value="1"/>
</dbReference>
<evidence type="ECO:0000313" key="17">
    <source>
        <dbReference type="Proteomes" id="UP000315003"/>
    </source>
</evidence>
<dbReference type="GO" id="GO:0009378">
    <property type="term" value="F:four-way junction helicase activity"/>
    <property type="evidence" value="ECO:0007669"/>
    <property type="project" value="TreeGrafter"/>
</dbReference>
<dbReference type="GO" id="GO:0046872">
    <property type="term" value="F:metal ion binding"/>
    <property type="evidence" value="ECO:0007669"/>
    <property type="project" value="UniProtKB-KW"/>
</dbReference>
<dbReference type="GO" id="GO:0005737">
    <property type="term" value="C:cytoplasm"/>
    <property type="evidence" value="ECO:0007669"/>
    <property type="project" value="TreeGrafter"/>
</dbReference>
<dbReference type="Gene3D" id="3.40.50.300">
    <property type="entry name" value="P-loop containing nucleotide triphosphate hydrolases"/>
    <property type="match status" value="2"/>
</dbReference>
<dbReference type="Pfam" id="PF16124">
    <property type="entry name" value="RecQ_Zn_bind"/>
    <property type="match status" value="1"/>
</dbReference>
<evidence type="ECO:0000256" key="8">
    <source>
        <dbReference type="ARBA" id="ARBA00023235"/>
    </source>
</evidence>
<evidence type="ECO:0000259" key="15">
    <source>
        <dbReference type="PROSITE" id="PS51194"/>
    </source>
</evidence>
<dbReference type="CDD" id="cd17920">
    <property type="entry name" value="DEXHc_RecQ"/>
    <property type="match status" value="1"/>
</dbReference>
<dbReference type="InterPro" id="IPR027417">
    <property type="entry name" value="P-loop_NTPase"/>
</dbReference>
<feature type="compositionally biased region" description="Polar residues" evidence="13">
    <location>
        <begin position="1"/>
        <end position="11"/>
    </location>
</feature>
<dbReference type="GO" id="GO:0043138">
    <property type="term" value="F:3'-5' DNA helicase activity"/>
    <property type="evidence" value="ECO:0007669"/>
    <property type="project" value="UniProtKB-EC"/>
</dbReference>
<dbReference type="InterPro" id="IPR004589">
    <property type="entry name" value="DNA_helicase_ATP-dep_RecQ"/>
</dbReference>
<dbReference type="GO" id="GO:0016787">
    <property type="term" value="F:hydrolase activity"/>
    <property type="evidence" value="ECO:0007669"/>
    <property type="project" value="UniProtKB-KW"/>
</dbReference>
<dbReference type="PROSITE" id="PS51194">
    <property type="entry name" value="HELICASE_CTER"/>
    <property type="match status" value="1"/>
</dbReference>
<feature type="region of interest" description="Disordered" evidence="13">
    <location>
        <begin position="1"/>
        <end position="30"/>
    </location>
</feature>
<dbReference type="SUPFAM" id="SSF52540">
    <property type="entry name" value="P-loop containing nucleoside triphosphate hydrolases"/>
    <property type="match status" value="1"/>
</dbReference>
<dbReference type="GO" id="GO:0006310">
    <property type="term" value="P:DNA recombination"/>
    <property type="evidence" value="ECO:0007669"/>
    <property type="project" value="InterPro"/>
</dbReference>
<dbReference type="AlphaFoldDB" id="A0A517SZH4"/>
<evidence type="ECO:0000259" key="14">
    <source>
        <dbReference type="PROSITE" id="PS51192"/>
    </source>
</evidence>
<dbReference type="PROSITE" id="PS51192">
    <property type="entry name" value="HELICASE_ATP_BIND_1"/>
    <property type="match status" value="1"/>
</dbReference>
<evidence type="ECO:0000256" key="12">
    <source>
        <dbReference type="ARBA" id="ARBA00044550"/>
    </source>
</evidence>
<comment type="catalytic activity">
    <reaction evidence="9">
        <text>Couples ATP hydrolysis with the unwinding of duplex DNA by translocating in the 3'-5' direction.</text>
        <dbReference type="EC" id="5.6.2.4"/>
    </reaction>
</comment>